<gene>
    <name evidence="1" type="ORF">ID854_17400</name>
</gene>
<keyword evidence="1" id="KW-0808">Transferase</keyword>
<dbReference type="EMBL" id="JACXBF010000464">
    <property type="protein sequence ID" value="MBD2802164.1"/>
    <property type="molecule type" value="Genomic_DNA"/>
</dbReference>
<dbReference type="Proteomes" id="UP001193920">
    <property type="component" value="Unassembled WGS sequence"/>
</dbReference>
<dbReference type="Gene3D" id="3.10.450.620">
    <property type="entry name" value="JHP933, nucleotidyltransferase-like core domain"/>
    <property type="match status" value="1"/>
</dbReference>
<reference evidence="1" key="2">
    <citation type="journal article" date="2024" name="Toxins">
        <title>Genome Sequence Analysis of Native Xenorhabdus Strains Isolated from Entomopathogenic Nematodes in Argentina.</title>
        <authorList>
            <person name="Palma L."/>
            <person name="Frizzo L."/>
            <person name="Kaiser S."/>
            <person name="Berry C."/>
            <person name="Caballero P."/>
            <person name="Bode H.B."/>
            <person name="Del Valle E.E."/>
        </authorList>
    </citation>
    <scope>NUCLEOTIDE SEQUENCE</scope>
    <source>
        <strain evidence="1">M</strain>
    </source>
</reference>
<comment type="caution">
    <text evidence="1">The sequence shown here is derived from an EMBL/GenBank/DDBJ whole genome shotgun (WGS) entry which is preliminary data.</text>
</comment>
<dbReference type="RefSeq" id="WP_323860677.1">
    <property type="nucleotide sequence ID" value="NZ_JACXBF010000464.1"/>
</dbReference>
<proteinExistence type="predicted"/>
<accession>A0AAW3YZ27</accession>
<reference evidence="1" key="1">
    <citation type="submission" date="2020-09" db="EMBL/GenBank/DDBJ databases">
        <authorList>
            <person name="Palma L."/>
            <person name="Caballero P."/>
            <person name="Berry C."/>
            <person name="Del Valle E."/>
        </authorList>
    </citation>
    <scope>NUCLEOTIDE SEQUENCE</scope>
    <source>
        <strain evidence="1">M</strain>
    </source>
</reference>
<dbReference type="Pfam" id="PF08843">
    <property type="entry name" value="AbiEii"/>
    <property type="match status" value="1"/>
</dbReference>
<name>A0AAW3YZ27_9GAMM</name>
<evidence type="ECO:0000313" key="1">
    <source>
        <dbReference type="EMBL" id="MBD2802164.1"/>
    </source>
</evidence>
<dbReference type="AlphaFoldDB" id="A0AAW3YZ27"/>
<protein>
    <submittedName>
        <fullName evidence="1">Nucleotidyl transferase AbiEii/AbiGii toxin family protein</fullName>
    </submittedName>
</protein>
<organism evidence="1">
    <name type="scientific">Xenorhabdus szentirmaii</name>
    <dbReference type="NCBI Taxonomy" id="290112"/>
    <lineage>
        <taxon>Bacteria</taxon>
        <taxon>Pseudomonadati</taxon>
        <taxon>Pseudomonadota</taxon>
        <taxon>Gammaproteobacteria</taxon>
        <taxon>Enterobacterales</taxon>
        <taxon>Morganellaceae</taxon>
        <taxon>Xenorhabdus</taxon>
    </lineage>
</organism>
<dbReference type="InterPro" id="IPR014942">
    <property type="entry name" value="AbiEii"/>
</dbReference>
<dbReference type="GO" id="GO:0016740">
    <property type="term" value="F:transferase activity"/>
    <property type="evidence" value="ECO:0007669"/>
    <property type="project" value="UniProtKB-KW"/>
</dbReference>
<sequence>MTDSYFAIMPDEQRAILRYGADRLGRSEHVLEKDIWVCWVLKTLFSLPDSPLMAFKGGTSLSKVFDVINRFSEDIDITLDYRYLLNGIDPLSEGAEGYSKNKLRKLSEQLKQYVHQYANDIIVPHIQSELNDLPLSESYSIRIDASGEKIWVSYPSVTEEFDEYLKSEVLIELGGRNIIDPNELHIIRPYLSDLIPELEFPSGQVVVLSPERTFWEKVTLVHVECRRGLRENADRLSRHWYDLVMLARHEIGHSAIADRKLLEDVIRHKSAFFNASYAGYEECLSGRLSLLPSNAVLSALKADYHSMISAEMIYGVVPSFYELMEAIKQLQYRINAGA</sequence>